<evidence type="ECO:0000313" key="2">
    <source>
        <dbReference type="EMBL" id="UYL95311.1"/>
    </source>
</evidence>
<protein>
    <recommendedName>
        <fullName evidence="1">RNAse III-like virus domain-containing protein</fullName>
    </recommendedName>
</protein>
<reference evidence="2" key="1">
    <citation type="submission" date="2022-05" db="EMBL/GenBank/DDBJ databases">
        <authorList>
            <person name="Cao W."/>
            <person name="Jia N."/>
            <person name="Lam T.T.-Y."/>
            <person name="Ni X."/>
            <person name="Liu J."/>
        </authorList>
    </citation>
    <scope>NUCLEOTIDE SEQUENCE</scope>
    <source>
        <strain evidence="2">TIGMIC 1</strain>
    </source>
</reference>
<dbReference type="Pfam" id="PF20614">
    <property type="entry name" value="Mycovirus_RNAse"/>
    <property type="match status" value="1"/>
</dbReference>
<name>A0A9E7V1S1_9VIRU</name>
<proteinExistence type="predicted"/>
<dbReference type="InterPro" id="IPR046747">
    <property type="entry name" value="Mycovirus_RNAse"/>
</dbReference>
<sequence length="111" mass="12263">MTAQSFTNVLPVSSLTPSQLLESAYVGDLQHKLALHSLFGSRSHSKLLELQTAASQAAYLRSKRRDLVPPNNPNGTPPNDHTVSTAFEHFYHVDSAFVTAYLIWVVRTNAL</sequence>
<accession>A0A9E7V1S1</accession>
<evidence type="ECO:0000259" key="1">
    <source>
        <dbReference type="Pfam" id="PF20614"/>
    </source>
</evidence>
<organism evidence="2">
    <name type="scientific">Qingyuan Delta tick virus 1</name>
    <dbReference type="NCBI Taxonomy" id="2972096"/>
    <lineage>
        <taxon>Viruses</taxon>
        <taxon>Riboviria</taxon>
        <taxon>Orthornavirae</taxon>
        <taxon>Kitrinoviricota</taxon>
        <taxon>Alsuviricetes</taxon>
        <taxon>Tymovirales</taxon>
        <taxon>Deltaflexiviridae</taxon>
    </lineage>
</organism>
<dbReference type="EMBL" id="ON746386">
    <property type="protein sequence ID" value="UYL95311.1"/>
    <property type="molecule type" value="Genomic_RNA"/>
</dbReference>
<feature type="domain" description="RNAse III-like virus" evidence="1">
    <location>
        <begin position="24"/>
        <end position="97"/>
    </location>
</feature>